<dbReference type="Pfam" id="PF04061">
    <property type="entry name" value="ORMDL"/>
    <property type="match status" value="1"/>
</dbReference>
<evidence type="ECO:0000313" key="7">
    <source>
        <dbReference type="Proteomes" id="UP000011083"/>
    </source>
</evidence>
<accession>L8H1I5</accession>
<gene>
    <name evidence="6" type="ORF">ACA1_369890</name>
</gene>
<comment type="subcellular location">
    <subcellularLocation>
        <location evidence="1">Membrane</location>
        <topology evidence="1">Multi-pass membrane protein</topology>
    </subcellularLocation>
</comment>
<evidence type="ECO:0008006" key="8">
    <source>
        <dbReference type="Google" id="ProtNLM"/>
    </source>
</evidence>
<keyword evidence="7" id="KW-1185">Reference proteome</keyword>
<feature type="transmembrane region" description="Helical" evidence="5">
    <location>
        <begin position="119"/>
        <end position="137"/>
    </location>
</feature>
<dbReference type="Proteomes" id="UP000011083">
    <property type="component" value="Unassembled WGS sequence"/>
</dbReference>
<keyword evidence="3 5" id="KW-1133">Transmembrane helix</keyword>
<proteinExistence type="predicted"/>
<organism evidence="6 7">
    <name type="scientific">Acanthamoeba castellanii (strain ATCC 30010 / Neff)</name>
    <dbReference type="NCBI Taxonomy" id="1257118"/>
    <lineage>
        <taxon>Eukaryota</taxon>
        <taxon>Amoebozoa</taxon>
        <taxon>Discosea</taxon>
        <taxon>Longamoebia</taxon>
        <taxon>Centramoebida</taxon>
        <taxon>Acanthamoebidae</taxon>
        <taxon>Acanthamoeba</taxon>
    </lineage>
</organism>
<sequence length="155" mass="17532">MKTVDASLEENRNVTWFDSKGAWVAYLSLIIGFRIFLTFVPGISPSTAWTITNLVHALGTWMAFHWSKGAPFTGSDQDKYAKLTMWEQLDQGIQFSPTRKLLTVVPIVLFLLTTHYTQYNFLMLVINIVALIVLLVSKLPRMHKVRLFGLNSGPG</sequence>
<feature type="transmembrane region" description="Helical" evidence="5">
    <location>
        <begin position="21"/>
        <end position="40"/>
    </location>
</feature>
<dbReference type="OMA" id="STHYTHF"/>
<keyword evidence="4 5" id="KW-0472">Membrane</keyword>
<evidence type="ECO:0000256" key="5">
    <source>
        <dbReference type="SAM" id="Phobius"/>
    </source>
</evidence>
<evidence type="ECO:0000256" key="2">
    <source>
        <dbReference type="ARBA" id="ARBA00022692"/>
    </source>
</evidence>
<dbReference type="PANTHER" id="PTHR12665">
    <property type="entry name" value="ORMDL PROTEINS"/>
    <property type="match status" value="1"/>
</dbReference>
<dbReference type="STRING" id="1257118.L8H1I5"/>
<dbReference type="InterPro" id="IPR007203">
    <property type="entry name" value="ORMDL"/>
</dbReference>
<dbReference type="AlphaFoldDB" id="L8H1I5"/>
<dbReference type="OrthoDB" id="1932233at2759"/>
<name>L8H1I5_ACACF</name>
<dbReference type="PIRSF" id="PIRSF018147">
    <property type="entry name" value="ORMDL"/>
    <property type="match status" value="1"/>
</dbReference>
<protein>
    <recommendedName>
        <fullName evidence="8">ORMDL family protein</fullName>
    </recommendedName>
</protein>
<dbReference type="GO" id="GO:0005789">
    <property type="term" value="C:endoplasmic reticulum membrane"/>
    <property type="evidence" value="ECO:0007669"/>
    <property type="project" value="InterPro"/>
</dbReference>
<dbReference type="GeneID" id="14918983"/>
<dbReference type="KEGG" id="acan:ACA1_369890"/>
<dbReference type="RefSeq" id="XP_004340266.1">
    <property type="nucleotide sequence ID" value="XM_004340218.1"/>
</dbReference>
<evidence type="ECO:0000256" key="1">
    <source>
        <dbReference type="ARBA" id="ARBA00004141"/>
    </source>
</evidence>
<dbReference type="EMBL" id="KB007960">
    <property type="protein sequence ID" value="ELR18246.1"/>
    <property type="molecule type" value="Genomic_DNA"/>
</dbReference>
<keyword evidence="2 5" id="KW-0812">Transmembrane</keyword>
<evidence type="ECO:0000256" key="4">
    <source>
        <dbReference type="ARBA" id="ARBA00023136"/>
    </source>
</evidence>
<evidence type="ECO:0000313" key="6">
    <source>
        <dbReference type="EMBL" id="ELR18246.1"/>
    </source>
</evidence>
<dbReference type="VEuPathDB" id="AmoebaDB:ACA1_369890"/>
<evidence type="ECO:0000256" key="3">
    <source>
        <dbReference type="ARBA" id="ARBA00022989"/>
    </source>
</evidence>
<reference evidence="6 7" key="1">
    <citation type="journal article" date="2013" name="Genome Biol.">
        <title>Genome of Acanthamoeba castellanii highlights extensive lateral gene transfer and early evolution of tyrosine kinase signaling.</title>
        <authorList>
            <person name="Clarke M."/>
            <person name="Lohan A.J."/>
            <person name="Liu B."/>
            <person name="Lagkouvardos I."/>
            <person name="Roy S."/>
            <person name="Zafar N."/>
            <person name="Bertelli C."/>
            <person name="Schilde C."/>
            <person name="Kianianmomeni A."/>
            <person name="Burglin T.R."/>
            <person name="Frech C."/>
            <person name="Turcotte B."/>
            <person name="Kopec K.O."/>
            <person name="Synnott J.M."/>
            <person name="Choo C."/>
            <person name="Paponov I."/>
            <person name="Finkler A."/>
            <person name="Soon Heng Tan C."/>
            <person name="Hutchins A.P."/>
            <person name="Weinmeier T."/>
            <person name="Rattei T."/>
            <person name="Chu J.S."/>
            <person name="Gimenez G."/>
            <person name="Irimia M."/>
            <person name="Rigden D.J."/>
            <person name="Fitzpatrick D.A."/>
            <person name="Lorenzo-Morales J."/>
            <person name="Bateman A."/>
            <person name="Chiu C.H."/>
            <person name="Tang P."/>
            <person name="Hegemann P."/>
            <person name="Fromm H."/>
            <person name="Raoult D."/>
            <person name="Greub G."/>
            <person name="Miranda-Saavedra D."/>
            <person name="Chen N."/>
            <person name="Nash P."/>
            <person name="Ginger M.L."/>
            <person name="Horn M."/>
            <person name="Schaap P."/>
            <person name="Caler L."/>
            <person name="Loftus B."/>
        </authorList>
    </citation>
    <scope>NUCLEOTIDE SEQUENCE [LARGE SCALE GENOMIC DNA]</scope>
    <source>
        <strain evidence="6 7">Neff</strain>
    </source>
</reference>